<keyword evidence="6" id="KW-1185">Reference proteome</keyword>
<dbReference type="InterPro" id="IPR001878">
    <property type="entry name" value="Znf_CCHC"/>
</dbReference>
<keyword evidence="1" id="KW-0862">Zinc</keyword>
<dbReference type="Proteomes" id="UP000005204">
    <property type="component" value="Unassembled WGS sequence"/>
</dbReference>
<feature type="compositionally biased region" description="Basic and acidic residues" evidence="3">
    <location>
        <begin position="1"/>
        <end position="13"/>
    </location>
</feature>
<evidence type="ECO:0000256" key="2">
    <source>
        <dbReference type="SAM" id="Coils"/>
    </source>
</evidence>
<dbReference type="SMART" id="SM00343">
    <property type="entry name" value="ZnF_C2HC"/>
    <property type="match status" value="2"/>
</dbReference>
<organism evidence="5 6">
    <name type="scientific">Bombyx mori</name>
    <name type="common">Silk moth</name>
    <dbReference type="NCBI Taxonomy" id="7091"/>
    <lineage>
        <taxon>Eukaryota</taxon>
        <taxon>Metazoa</taxon>
        <taxon>Ecdysozoa</taxon>
        <taxon>Arthropoda</taxon>
        <taxon>Hexapoda</taxon>
        <taxon>Insecta</taxon>
        <taxon>Pterygota</taxon>
        <taxon>Neoptera</taxon>
        <taxon>Endopterygota</taxon>
        <taxon>Lepidoptera</taxon>
        <taxon>Glossata</taxon>
        <taxon>Ditrysia</taxon>
        <taxon>Bombycoidea</taxon>
        <taxon>Bombycidae</taxon>
        <taxon>Bombycinae</taxon>
        <taxon>Bombyx</taxon>
    </lineage>
</organism>
<evidence type="ECO:0000256" key="3">
    <source>
        <dbReference type="SAM" id="MobiDB-lite"/>
    </source>
</evidence>
<feature type="region of interest" description="Disordered" evidence="3">
    <location>
        <begin position="1"/>
        <end position="75"/>
    </location>
</feature>
<keyword evidence="1" id="KW-0863">Zinc-finger</keyword>
<evidence type="ECO:0000259" key="4">
    <source>
        <dbReference type="PROSITE" id="PS50158"/>
    </source>
</evidence>
<name>A0A8R2MA73_BOMMO</name>
<dbReference type="SUPFAM" id="SSF57756">
    <property type="entry name" value="Retrovirus zinc finger-like domains"/>
    <property type="match status" value="1"/>
</dbReference>
<keyword evidence="2" id="KW-0175">Coiled coil</keyword>
<sequence length="690" mass="78316">MEESMEARFKENLPQEGTRNGESLPEPSIGGEGSPSYSGGGKILQTTQKREMEEEEQPVITAYSGDNDYSDQGSIGESFEVSSVTILEKDWEQVEDPFKRRESIKRTPPGALKELKTPSKMADSGTLVQEDIFLTPKEKIAEVAENTPMRPKKRKKLSSPIVIQPAEAEPPVEYLKLKTKIDKLVKFGKENKNVHRQIKDLLIDLPGLMERVTIRYKDDTNKPTEMEQKFEAYKKEQEEKIRRLEQEIKELKTLHKRETGENQLFKLDDQMIDSYDDFSKVSSMDWTQDSYKRTKIGHGDIFLRTTDCIVYFCDEREKAHSRLTRRVLSRYPEVTKSEKMACAGGAYVTVERETTIKTKEGRQTDKTSAVIMFHDATKQDGRSQKDMYELLSELTKIVEEMGNKELTIIKPQGIDTGVTRKMLEVLFRGKDIKLELRTPKKGENTNNTETRKRDDVIVIEGGTTTYADTVKRLKEGIKGTASLENIKGVKKTAKGQVLVRVMGNIEEMTGKIREMMGDRKVRRTGGSKKKVLHIKGMDSSVEMEEVREDLKSTNLIKKVDSLEIRSLRPMGGGNQTATVILDEEDAGRLLAGGKIRVGLNICHIHERIELLRCYRCWEYGHKAENCNGEDRSKACRRCSEAGHIAGVCVNEQFCPLCSKKGHTAGTGRCPLFREALETAKRSQTYNKNGF</sequence>
<feature type="coiled-coil region" evidence="2">
    <location>
        <begin position="227"/>
        <end position="261"/>
    </location>
</feature>
<dbReference type="AlphaFoldDB" id="A0A8R2MA73"/>
<proteinExistence type="predicted"/>
<feature type="compositionally biased region" description="Gly residues" evidence="3">
    <location>
        <begin position="30"/>
        <end position="42"/>
    </location>
</feature>
<keyword evidence="1" id="KW-0479">Metal-binding</keyword>
<reference evidence="6" key="1">
    <citation type="journal article" date="2008" name="Insect Biochem. Mol. Biol.">
        <title>The genome of a lepidopteran model insect, the silkworm Bombyx mori.</title>
        <authorList>
            <consortium name="International Silkworm Genome Consortium"/>
        </authorList>
    </citation>
    <scope>NUCLEOTIDE SEQUENCE [LARGE SCALE GENOMIC DNA]</scope>
    <source>
        <strain evidence="6">p50T</strain>
    </source>
</reference>
<dbReference type="Gene3D" id="4.10.60.10">
    <property type="entry name" value="Zinc finger, CCHC-type"/>
    <property type="match status" value="1"/>
</dbReference>
<evidence type="ECO:0000256" key="1">
    <source>
        <dbReference type="PROSITE-ProRule" id="PRU00047"/>
    </source>
</evidence>
<dbReference type="InterPro" id="IPR036875">
    <property type="entry name" value="Znf_CCHC_sf"/>
</dbReference>
<dbReference type="PROSITE" id="PS50158">
    <property type="entry name" value="ZF_CCHC"/>
    <property type="match status" value="1"/>
</dbReference>
<feature type="domain" description="CCHC-type" evidence="4">
    <location>
        <begin position="612"/>
        <end position="626"/>
    </location>
</feature>
<protein>
    <recommendedName>
        <fullName evidence="4">CCHC-type domain-containing protein</fullName>
    </recommendedName>
</protein>
<dbReference type="EnsemblMetazoa" id="XM_038021484.1">
    <property type="protein sequence ID" value="XP_037877412.1"/>
    <property type="gene ID" value="LOC119630951"/>
</dbReference>
<evidence type="ECO:0000313" key="5">
    <source>
        <dbReference type="EnsemblMetazoa" id="XP_037877412.1"/>
    </source>
</evidence>
<evidence type="ECO:0000313" key="6">
    <source>
        <dbReference type="Proteomes" id="UP000005204"/>
    </source>
</evidence>
<reference evidence="5" key="2">
    <citation type="submission" date="2022-06" db="UniProtKB">
        <authorList>
            <consortium name="EnsemblMetazoa"/>
        </authorList>
    </citation>
    <scope>IDENTIFICATION</scope>
    <source>
        <strain evidence="5">p50T (Dazao)</strain>
    </source>
</reference>
<dbReference type="GO" id="GO:0008270">
    <property type="term" value="F:zinc ion binding"/>
    <property type="evidence" value="ECO:0007669"/>
    <property type="project" value="UniProtKB-KW"/>
</dbReference>
<accession>A0A8R2MA73</accession>
<dbReference type="GO" id="GO:0003676">
    <property type="term" value="F:nucleic acid binding"/>
    <property type="evidence" value="ECO:0007669"/>
    <property type="project" value="InterPro"/>
</dbReference>